<dbReference type="AlphaFoldDB" id="A0A2U1T6Y6"/>
<name>A0A2U1T6Y6_9CORY</name>
<comment type="caution">
    <text evidence="10">The sequence shown here is derived from an EMBL/GenBank/DDBJ whole genome shotgun (WGS) entry which is preliminary data.</text>
</comment>
<protein>
    <submittedName>
        <fullName evidence="10">Alanine:cation symporter family protein</fullName>
    </submittedName>
</protein>
<keyword evidence="3 8" id="KW-0813">Transport</keyword>
<keyword evidence="5 8" id="KW-0812">Transmembrane</keyword>
<evidence type="ECO:0000256" key="9">
    <source>
        <dbReference type="SAM" id="MobiDB-lite"/>
    </source>
</evidence>
<feature type="transmembrane region" description="Helical" evidence="8">
    <location>
        <begin position="279"/>
        <end position="308"/>
    </location>
</feature>
<dbReference type="PRINTS" id="PR00175">
    <property type="entry name" value="NAALASMPORT"/>
</dbReference>
<dbReference type="Pfam" id="PF01235">
    <property type="entry name" value="Na_Ala_symp"/>
    <property type="match status" value="1"/>
</dbReference>
<dbReference type="PANTHER" id="PTHR30330:SF3">
    <property type="entry name" value="TRANSCRIPTIONAL REGULATOR, LRP FAMILY"/>
    <property type="match status" value="1"/>
</dbReference>
<feature type="transmembrane region" description="Helical" evidence="8">
    <location>
        <begin position="211"/>
        <end position="229"/>
    </location>
</feature>
<feature type="region of interest" description="Disordered" evidence="9">
    <location>
        <begin position="484"/>
        <end position="525"/>
    </location>
</feature>
<feature type="transmembrane region" description="Helical" evidence="8">
    <location>
        <begin position="416"/>
        <end position="434"/>
    </location>
</feature>
<dbReference type="RefSeq" id="WP_108430913.1">
    <property type="nucleotide sequence ID" value="NZ_CP026947.1"/>
</dbReference>
<evidence type="ECO:0000313" key="10">
    <source>
        <dbReference type="EMBL" id="PWC01735.1"/>
    </source>
</evidence>
<feature type="transmembrane region" description="Helical" evidence="8">
    <location>
        <begin position="241"/>
        <end position="259"/>
    </location>
</feature>
<dbReference type="KEGG" id="cyz:C3B44_02130"/>
<reference evidence="11" key="1">
    <citation type="submission" date="2018-04" db="EMBL/GenBank/DDBJ databases">
        <authorList>
            <person name="Liu S."/>
            <person name="Wang Z."/>
            <person name="Li J."/>
        </authorList>
    </citation>
    <scope>NUCLEOTIDE SEQUENCE [LARGE SCALE GENOMIC DNA]</scope>
    <source>
        <strain evidence="11">2189</strain>
    </source>
</reference>
<evidence type="ECO:0000256" key="6">
    <source>
        <dbReference type="ARBA" id="ARBA00022989"/>
    </source>
</evidence>
<evidence type="ECO:0000313" key="11">
    <source>
        <dbReference type="Proteomes" id="UP000244989"/>
    </source>
</evidence>
<feature type="transmembrane region" description="Helical" evidence="8">
    <location>
        <begin position="372"/>
        <end position="395"/>
    </location>
</feature>
<dbReference type="Proteomes" id="UP000244989">
    <property type="component" value="Unassembled WGS sequence"/>
</dbReference>
<evidence type="ECO:0000256" key="5">
    <source>
        <dbReference type="ARBA" id="ARBA00022692"/>
    </source>
</evidence>
<evidence type="ECO:0000256" key="7">
    <source>
        <dbReference type="ARBA" id="ARBA00023136"/>
    </source>
</evidence>
<gene>
    <name evidence="10" type="ORF">DF222_05215</name>
</gene>
<evidence type="ECO:0000256" key="4">
    <source>
        <dbReference type="ARBA" id="ARBA00022475"/>
    </source>
</evidence>
<dbReference type="GO" id="GO:0005283">
    <property type="term" value="F:amino acid:sodium symporter activity"/>
    <property type="evidence" value="ECO:0007669"/>
    <property type="project" value="InterPro"/>
</dbReference>
<evidence type="ECO:0000256" key="3">
    <source>
        <dbReference type="ARBA" id="ARBA00022448"/>
    </source>
</evidence>
<evidence type="ECO:0000256" key="1">
    <source>
        <dbReference type="ARBA" id="ARBA00004651"/>
    </source>
</evidence>
<feature type="transmembrane region" description="Helical" evidence="8">
    <location>
        <begin position="440"/>
        <end position="459"/>
    </location>
</feature>
<accession>A0A2U1T6Y6</accession>
<dbReference type="Gene3D" id="1.20.1740.10">
    <property type="entry name" value="Amino acid/polyamine transporter I"/>
    <property type="match status" value="1"/>
</dbReference>
<proteinExistence type="inferred from homology"/>
<organism evidence="10 11">
    <name type="scientific">Corynebacterium yudongzhengii</name>
    <dbReference type="NCBI Taxonomy" id="2080740"/>
    <lineage>
        <taxon>Bacteria</taxon>
        <taxon>Bacillati</taxon>
        <taxon>Actinomycetota</taxon>
        <taxon>Actinomycetes</taxon>
        <taxon>Mycobacteriales</taxon>
        <taxon>Corynebacteriaceae</taxon>
        <taxon>Corynebacterium</taxon>
    </lineage>
</organism>
<keyword evidence="11" id="KW-1185">Reference proteome</keyword>
<feature type="compositionally biased region" description="Basic and acidic residues" evidence="9">
    <location>
        <begin position="492"/>
        <end position="511"/>
    </location>
</feature>
<dbReference type="InterPro" id="IPR001463">
    <property type="entry name" value="Na/Ala_symport"/>
</dbReference>
<feature type="transmembrane region" description="Helical" evidence="8">
    <location>
        <begin position="161"/>
        <end position="183"/>
    </location>
</feature>
<dbReference type="EMBL" id="QEEZ01000008">
    <property type="protein sequence ID" value="PWC01735.1"/>
    <property type="molecule type" value="Genomic_DNA"/>
</dbReference>
<dbReference type="OrthoDB" id="9806926at2"/>
<feature type="transmembrane region" description="Helical" evidence="8">
    <location>
        <begin position="98"/>
        <end position="122"/>
    </location>
</feature>
<evidence type="ECO:0000256" key="2">
    <source>
        <dbReference type="ARBA" id="ARBA00009261"/>
    </source>
</evidence>
<feature type="transmembrane region" description="Helical" evidence="8">
    <location>
        <begin position="329"/>
        <end position="352"/>
    </location>
</feature>
<dbReference type="PANTHER" id="PTHR30330">
    <property type="entry name" value="AGSS FAMILY TRANSPORTER, SODIUM-ALANINE"/>
    <property type="match status" value="1"/>
</dbReference>
<keyword evidence="7 8" id="KW-0472">Membrane</keyword>
<comment type="similarity">
    <text evidence="2 8">Belongs to the alanine or glycine:cation symporter (AGCS) (TC 2.A.25) family.</text>
</comment>
<evidence type="ECO:0000256" key="8">
    <source>
        <dbReference type="RuleBase" id="RU363064"/>
    </source>
</evidence>
<keyword evidence="4 8" id="KW-1003">Cell membrane</keyword>
<dbReference type="GO" id="GO:0005886">
    <property type="term" value="C:plasma membrane"/>
    <property type="evidence" value="ECO:0007669"/>
    <property type="project" value="UniProtKB-SubCell"/>
</dbReference>
<keyword evidence="6 8" id="KW-1133">Transmembrane helix</keyword>
<sequence>MDQIDQLIESGLGPVADILDAIVFFELPIAGGIPLIVIWLMAAAIFLTVWLGFQPITGIKHSFNVIRGKFNRKTDPGEISTFQALAPELSGTIGLGNIAGVAVAISVGGPGAALWIVVFGLIGMSVKMSEATLGVMFRKVRDDGTIAGGPMYYLRDGLRKVGWVKTGSVLAWLYALFTLLGLYGADLFQSNQVAEIVSESSGSEFLQQNNWVIGIVIATLVGIVIIGGVKSIGKWTGRITPAMAAIYMISVTAVSIVNINDVPAALASMVTGMITPEGVTGGVIGVAVVGIQRALFSNAAGVGTAGFAHSASKTRRPATEGFTAMWGPFFDSVIVCMLTATAIVVTGVYEGAGEDVEGVALTASAFGTVAGWFPYLLTVCVALFGFSTVLAYSYYFEQAATYIFGHSDGVRWTVKVIWVIGPIIGASASLDAAITFADASFFLMAIPNLLGIYFLSNVLRREILSYRKSLSRGQITAIPDEDLQVGMGNHEPTAEQVEHAEAVERGEREPDTGPQEVDPDELVKR</sequence>
<keyword evidence="8" id="KW-0769">Symport</keyword>
<dbReference type="NCBIfam" id="TIGR00835">
    <property type="entry name" value="agcS"/>
    <property type="match status" value="1"/>
</dbReference>
<comment type="subcellular location">
    <subcellularLocation>
        <location evidence="1 8">Cell membrane</location>
        <topology evidence="1 8">Multi-pass membrane protein</topology>
    </subcellularLocation>
</comment>